<name>A0A1Q9D052_SYMMI</name>
<organism evidence="1 2">
    <name type="scientific">Symbiodinium microadriaticum</name>
    <name type="common">Dinoflagellate</name>
    <name type="synonym">Zooxanthella microadriatica</name>
    <dbReference type="NCBI Taxonomy" id="2951"/>
    <lineage>
        <taxon>Eukaryota</taxon>
        <taxon>Sar</taxon>
        <taxon>Alveolata</taxon>
        <taxon>Dinophyceae</taxon>
        <taxon>Suessiales</taxon>
        <taxon>Symbiodiniaceae</taxon>
        <taxon>Symbiodinium</taxon>
    </lineage>
</organism>
<reference evidence="1 2" key="1">
    <citation type="submission" date="2016-02" db="EMBL/GenBank/DDBJ databases">
        <title>Genome analysis of coral dinoflagellate symbionts highlights evolutionary adaptations to a symbiotic lifestyle.</title>
        <authorList>
            <person name="Aranda M."/>
            <person name="Li Y."/>
            <person name="Liew Y.J."/>
            <person name="Baumgarten S."/>
            <person name="Simakov O."/>
            <person name="Wilson M."/>
            <person name="Piel J."/>
            <person name="Ashoor H."/>
            <person name="Bougouffa S."/>
            <person name="Bajic V.B."/>
            <person name="Ryu T."/>
            <person name="Ravasi T."/>
            <person name="Bayer T."/>
            <person name="Micklem G."/>
            <person name="Kim H."/>
            <person name="Bhak J."/>
            <person name="Lajeunesse T.C."/>
            <person name="Voolstra C.R."/>
        </authorList>
    </citation>
    <scope>NUCLEOTIDE SEQUENCE [LARGE SCALE GENOMIC DNA]</scope>
    <source>
        <strain evidence="1 2">CCMP2467</strain>
    </source>
</reference>
<accession>A0A1Q9D052</accession>
<evidence type="ECO:0000313" key="2">
    <source>
        <dbReference type="Proteomes" id="UP000186817"/>
    </source>
</evidence>
<gene>
    <name evidence="1" type="ORF">AK812_SmicGene30092</name>
</gene>
<comment type="caution">
    <text evidence="1">The sequence shown here is derived from an EMBL/GenBank/DDBJ whole genome shotgun (WGS) entry which is preliminary data.</text>
</comment>
<keyword evidence="2" id="KW-1185">Reference proteome</keyword>
<dbReference type="OrthoDB" id="424280at2759"/>
<sequence length="224" mass="24277">MLRPAKGASCELASSHNMLSCQISAARRKPLGTSVCKGQHLRKTDFSPVSLHRLGCHMRSPVLSLVAGGAGTIGATAATLPLATRFAPKRVDIIRRPFGSAASVLGCRLGVFRGSTGSRRGLTREVQGAGQVHTMTFGAYHRSDPRCESIVGSAWNKPPSVARRAGLIVADAFGLLALMFFVSFAFREFEALEYVKRHTPLQGYQAWYEQLTASYYNGNGYLKK</sequence>
<dbReference type="AlphaFoldDB" id="A0A1Q9D052"/>
<dbReference type="Proteomes" id="UP000186817">
    <property type="component" value="Unassembled WGS sequence"/>
</dbReference>
<proteinExistence type="predicted"/>
<protein>
    <submittedName>
        <fullName evidence="1">Uncharacterized protein</fullName>
    </submittedName>
</protein>
<dbReference type="EMBL" id="LSRX01000806">
    <property type="protein sequence ID" value="OLP88555.1"/>
    <property type="molecule type" value="Genomic_DNA"/>
</dbReference>
<evidence type="ECO:0000313" key="1">
    <source>
        <dbReference type="EMBL" id="OLP88555.1"/>
    </source>
</evidence>